<comment type="caution">
    <text evidence="7">The sequence shown here is derived from an EMBL/GenBank/DDBJ whole genome shotgun (WGS) entry which is preliminary data.</text>
</comment>
<dbReference type="Proteomes" id="UP000231586">
    <property type="component" value="Unassembled WGS sequence"/>
</dbReference>
<organism evidence="7 8">
    <name type="scientific">Luteimicrobium subarcticum</name>
    <dbReference type="NCBI Taxonomy" id="620910"/>
    <lineage>
        <taxon>Bacteria</taxon>
        <taxon>Bacillati</taxon>
        <taxon>Actinomycetota</taxon>
        <taxon>Actinomycetes</taxon>
        <taxon>Micrococcales</taxon>
        <taxon>Luteimicrobium</taxon>
    </lineage>
</organism>
<feature type="domain" description="HTH tetR-type" evidence="6">
    <location>
        <begin position="25"/>
        <end position="85"/>
    </location>
</feature>
<proteinExistence type="predicted"/>
<reference evidence="7 8" key="1">
    <citation type="submission" date="2017-11" db="EMBL/GenBank/DDBJ databases">
        <title>Genomic Encyclopedia of Archaeal and Bacterial Type Strains, Phase II (KMG-II): From Individual Species to Whole Genera.</title>
        <authorList>
            <person name="Goeker M."/>
        </authorList>
    </citation>
    <scope>NUCLEOTIDE SEQUENCE [LARGE SCALE GENOMIC DNA]</scope>
    <source>
        <strain evidence="7 8">DSM 22413</strain>
    </source>
</reference>
<dbReference type="SUPFAM" id="SSF46689">
    <property type="entry name" value="Homeodomain-like"/>
    <property type="match status" value="1"/>
</dbReference>
<keyword evidence="8" id="KW-1185">Reference proteome</keyword>
<evidence type="ECO:0000256" key="1">
    <source>
        <dbReference type="ARBA" id="ARBA00023015"/>
    </source>
</evidence>
<dbReference type="Pfam" id="PF00440">
    <property type="entry name" value="TetR_N"/>
    <property type="match status" value="1"/>
</dbReference>
<keyword evidence="1" id="KW-0805">Transcription regulation</keyword>
<dbReference type="PANTHER" id="PTHR30055:SF238">
    <property type="entry name" value="MYCOFACTOCIN BIOSYNTHESIS TRANSCRIPTIONAL REGULATOR MFTR-RELATED"/>
    <property type="match status" value="1"/>
</dbReference>
<evidence type="ECO:0000313" key="7">
    <source>
        <dbReference type="EMBL" id="PJI85555.1"/>
    </source>
</evidence>
<evidence type="ECO:0000256" key="3">
    <source>
        <dbReference type="ARBA" id="ARBA00023163"/>
    </source>
</evidence>
<evidence type="ECO:0000313" key="8">
    <source>
        <dbReference type="Proteomes" id="UP000231586"/>
    </source>
</evidence>
<feature type="region of interest" description="Disordered" evidence="5">
    <location>
        <begin position="1"/>
        <end position="25"/>
    </location>
</feature>
<keyword evidence="2 4" id="KW-0238">DNA-binding</keyword>
<dbReference type="InterPro" id="IPR050109">
    <property type="entry name" value="HTH-type_TetR-like_transc_reg"/>
</dbReference>
<protein>
    <submittedName>
        <fullName evidence="7">TetR family transcriptional regulator</fullName>
    </submittedName>
</protein>
<sequence length="209" mass="22828">MTATTPPSVADATDPAPGVRARKKSATRDALCTAARRLVRAHGLDAVTVEQVCDEAGVARRTFFNYFEKKEDAALGWTGTLAPPEALAAFAAGVPHGNLPDDLAALVHAILVTAEFEPGSAVEKMELVEQEPKLLARQMWWFERELDGLRDAAQERRTADVHLDPDTVAFAAMTLLRTTARLWEHDPHGPVVEHLPAARVQLHQLFARA</sequence>
<dbReference type="OrthoDB" id="8688418at2"/>
<keyword evidence="3" id="KW-0804">Transcription</keyword>
<dbReference type="InterPro" id="IPR001647">
    <property type="entry name" value="HTH_TetR"/>
</dbReference>
<accession>A0A2M8W3R2</accession>
<evidence type="ECO:0000256" key="2">
    <source>
        <dbReference type="ARBA" id="ARBA00023125"/>
    </source>
</evidence>
<dbReference type="PROSITE" id="PS50977">
    <property type="entry name" value="HTH_TETR_2"/>
    <property type="match status" value="1"/>
</dbReference>
<dbReference type="RefSeq" id="WP_157803859.1">
    <property type="nucleotide sequence ID" value="NZ_PGTZ01000011.1"/>
</dbReference>
<gene>
    <name evidence="7" type="ORF">CLV34_2737</name>
</gene>
<name>A0A2M8W3R2_9MICO</name>
<dbReference type="GO" id="GO:0003700">
    <property type="term" value="F:DNA-binding transcription factor activity"/>
    <property type="evidence" value="ECO:0007669"/>
    <property type="project" value="TreeGrafter"/>
</dbReference>
<dbReference type="GO" id="GO:0000976">
    <property type="term" value="F:transcription cis-regulatory region binding"/>
    <property type="evidence" value="ECO:0007669"/>
    <property type="project" value="TreeGrafter"/>
</dbReference>
<dbReference type="InterPro" id="IPR009057">
    <property type="entry name" value="Homeodomain-like_sf"/>
</dbReference>
<evidence type="ECO:0000256" key="4">
    <source>
        <dbReference type="PROSITE-ProRule" id="PRU00335"/>
    </source>
</evidence>
<evidence type="ECO:0000259" key="6">
    <source>
        <dbReference type="PROSITE" id="PS50977"/>
    </source>
</evidence>
<dbReference type="AlphaFoldDB" id="A0A2M8W3R2"/>
<dbReference type="PANTHER" id="PTHR30055">
    <property type="entry name" value="HTH-TYPE TRANSCRIPTIONAL REGULATOR RUTR"/>
    <property type="match status" value="1"/>
</dbReference>
<dbReference type="EMBL" id="PGTZ01000011">
    <property type="protein sequence ID" value="PJI85555.1"/>
    <property type="molecule type" value="Genomic_DNA"/>
</dbReference>
<evidence type="ECO:0000256" key="5">
    <source>
        <dbReference type="SAM" id="MobiDB-lite"/>
    </source>
</evidence>
<feature type="DNA-binding region" description="H-T-H motif" evidence="4">
    <location>
        <begin position="48"/>
        <end position="67"/>
    </location>
</feature>
<dbReference type="Gene3D" id="1.10.357.10">
    <property type="entry name" value="Tetracycline Repressor, domain 2"/>
    <property type="match status" value="1"/>
</dbReference>